<organism evidence="1 2">
    <name type="scientific">Arctium lappa</name>
    <name type="common">Greater burdock</name>
    <name type="synonym">Lappa major</name>
    <dbReference type="NCBI Taxonomy" id="4217"/>
    <lineage>
        <taxon>Eukaryota</taxon>
        <taxon>Viridiplantae</taxon>
        <taxon>Streptophyta</taxon>
        <taxon>Embryophyta</taxon>
        <taxon>Tracheophyta</taxon>
        <taxon>Spermatophyta</taxon>
        <taxon>Magnoliopsida</taxon>
        <taxon>eudicotyledons</taxon>
        <taxon>Gunneridae</taxon>
        <taxon>Pentapetalae</taxon>
        <taxon>asterids</taxon>
        <taxon>campanulids</taxon>
        <taxon>Asterales</taxon>
        <taxon>Asteraceae</taxon>
        <taxon>Carduoideae</taxon>
        <taxon>Cardueae</taxon>
        <taxon>Arctiinae</taxon>
        <taxon>Arctium</taxon>
    </lineage>
</organism>
<reference evidence="1 2" key="2">
    <citation type="journal article" date="2022" name="Mol. Ecol. Resour.">
        <title>The genomes of chicory, endive, great burdock and yacon provide insights into Asteraceae paleo-polyploidization history and plant inulin production.</title>
        <authorList>
            <person name="Fan W."/>
            <person name="Wang S."/>
            <person name="Wang H."/>
            <person name="Wang A."/>
            <person name="Jiang F."/>
            <person name="Liu H."/>
            <person name="Zhao H."/>
            <person name="Xu D."/>
            <person name="Zhang Y."/>
        </authorList>
    </citation>
    <scope>NUCLEOTIDE SEQUENCE [LARGE SCALE GENOMIC DNA]</scope>
    <source>
        <strain evidence="2">cv. Niubang</strain>
    </source>
</reference>
<comment type="caution">
    <text evidence="1">The sequence shown here is derived from an EMBL/GenBank/DDBJ whole genome shotgun (WGS) entry which is preliminary data.</text>
</comment>
<dbReference type="Proteomes" id="UP001055879">
    <property type="component" value="Linkage Group LG01"/>
</dbReference>
<protein>
    <submittedName>
        <fullName evidence="1">Uncharacterized protein</fullName>
    </submittedName>
</protein>
<reference evidence="2" key="1">
    <citation type="journal article" date="2022" name="Mol. Ecol. Resour.">
        <title>The genomes of chicory, endive, great burdock and yacon provide insights into Asteraceae palaeo-polyploidization history and plant inulin production.</title>
        <authorList>
            <person name="Fan W."/>
            <person name="Wang S."/>
            <person name="Wang H."/>
            <person name="Wang A."/>
            <person name="Jiang F."/>
            <person name="Liu H."/>
            <person name="Zhao H."/>
            <person name="Xu D."/>
            <person name="Zhang Y."/>
        </authorList>
    </citation>
    <scope>NUCLEOTIDE SEQUENCE [LARGE SCALE GENOMIC DNA]</scope>
    <source>
        <strain evidence="2">cv. Niubang</strain>
    </source>
</reference>
<accession>A0ACB9FMK8</accession>
<proteinExistence type="predicted"/>
<evidence type="ECO:0000313" key="2">
    <source>
        <dbReference type="Proteomes" id="UP001055879"/>
    </source>
</evidence>
<dbReference type="EMBL" id="CM042047">
    <property type="protein sequence ID" value="KAI3772183.1"/>
    <property type="molecule type" value="Genomic_DNA"/>
</dbReference>
<gene>
    <name evidence="1" type="ORF">L6452_03364</name>
</gene>
<sequence>MSEVLALYDILSMKLARIIPELKVYWTKLSEEDEAKETEKHLISSKVHLPFYYAKLNNSYDKKLEKKKTLSDDFFLSYSEKEMEAKPTQGKLYVPPLVLESKISELENSLSDERLLINIEQNVFTTVFTNSVLSKASNSENMVSSSNQGFDFLNSNGGLDGCFEQVDFNVKLPNHASFVKKTSRKTSMPVNSAKSTKAFVDKSVSVNAKSAKGKNLSQHSQKPTTTGNSKKKHSFVAQNSNSRVSNVSELCKKMPGVKSEWKPKQEINETAKSFSNVACIKPKLVDSCKKYSLQQLFQLSQSTYGRYDHASRKDSDVWFGTYHVTSYNSNSSFDSQKESGPKFYWVPKSFANTVGSNWKWIPKKRNDSVLQVPTVKGE</sequence>
<keyword evidence="2" id="KW-1185">Reference proteome</keyword>
<evidence type="ECO:0000313" key="1">
    <source>
        <dbReference type="EMBL" id="KAI3772183.1"/>
    </source>
</evidence>
<name>A0ACB9FMK8_ARCLA</name>